<dbReference type="Proteomes" id="UP000566819">
    <property type="component" value="Unassembled WGS sequence"/>
</dbReference>
<dbReference type="AlphaFoldDB" id="A0A8H4RHD9"/>
<gene>
    <name evidence="1" type="ORF">G7Y89_g9462</name>
</gene>
<sequence length="78" mass="9295">MILDDYKTLLTLNSAELYNNLYNDFDSYYFTTIILIEKGLHVEFRRALSKASTLVEQILRAEYPRTLAYFLEVFIYLI</sequence>
<protein>
    <submittedName>
        <fullName evidence="1">Uncharacterized protein</fullName>
    </submittedName>
</protein>
<evidence type="ECO:0000313" key="1">
    <source>
        <dbReference type="EMBL" id="KAF4628689.1"/>
    </source>
</evidence>
<name>A0A8H4RHD9_9HELO</name>
<reference evidence="1 2" key="1">
    <citation type="submission" date="2020-03" db="EMBL/GenBank/DDBJ databases">
        <title>Draft Genome Sequence of Cudoniella acicularis.</title>
        <authorList>
            <person name="Buettner E."/>
            <person name="Kellner H."/>
        </authorList>
    </citation>
    <scope>NUCLEOTIDE SEQUENCE [LARGE SCALE GENOMIC DNA]</scope>
    <source>
        <strain evidence="1 2">DSM 108380</strain>
    </source>
</reference>
<keyword evidence="2" id="KW-1185">Reference proteome</keyword>
<organism evidence="1 2">
    <name type="scientific">Cudoniella acicularis</name>
    <dbReference type="NCBI Taxonomy" id="354080"/>
    <lineage>
        <taxon>Eukaryota</taxon>
        <taxon>Fungi</taxon>
        <taxon>Dikarya</taxon>
        <taxon>Ascomycota</taxon>
        <taxon>Pezizomycotina</taxon>
        <taxon>Leotiomycetes</taxon>
        <taxon>Helotiales</taxon>
        <taxon>Tricladiaceae</taxon>
        <taxon>Cudoniella</taxon>
    </lineage>
</organism>
<dbReference type="EMBL" id="JAAMPI010000776">
    <property type="protein sequence ID" value="KAF4628689.1"/>
    <property type="molecule type" value="Genomic_DNA"/>
</dbReference>
<accession>A0A8H4RHD9</accession>
<proteinExistence type="predicted"/>
<dbReference type="OrthoDB" id="5308957at2759"/>
<evidence type="ECO:0000313" key="2">
    <source>
        <dbReference type="Proteomes" id="UP000566819"/>
    </source>
</evidence>
<comment type="caution">
    <text evidence="1">The sequence shown here is derived from an EMBL/GenBank/DDBJ whole genome shotgun (WGS) entry which is preliminary data.</text>
</comment>